<evidence type="ECO:0000313" key="2">
    <source>
        <dbReference type="Proteomes" id="UP000694867"/>
    </source>
</evidence>
<feature type="signal peptide" evidence="1">
    <location>
        <begin position="1"/>
        <end position="16"/>
    </location>
</feature>
<dbReference type="KEGG" id="goe:100901611"/>
<reference evidence="3" key="1">
    <citation type="submission" date="2025-08" db="UniProtKB">
        <authorList>
            <consortium name="RefSeq"/>
        </authorList>
    </citation>
    <scope>IDENTIFICATION</scope>
</reference>
<keyword evidence="1" id="KW-0732">Signal</keyword>
<dbReference type="RefSeq" id="XP_003737076.1">
    <property type="nucleotide sequence ID" value="XM_003737028.2"/>
</dbReference>
<dbReference type="AlphaFoldDB" id="A0AAJ6QLS9"/>
<protein>
    <submittedName>
        <fullName evidence="3">Uncharacterized protein LOC100901611</fullName>
    </submittedName>
</protein>
<dbReference type="GeneID" id="100901611"/>
<dbReference type="Proteomes" id="UP000694867">
    <property type="component" value="Unplaced"/>
</dbReference>
<gene>
    <name evidence="3" type="primary">LOC100901611</name>
</gene>
<accession>A0AAJ6QLS9</accession>
<feature type="chain" id="PRO_5042618117" evidence="1">
    <location>
        <begin position="17"/>
        <end position="109"/>
    </location>
</feature>
<sequence>MMRTVILLSIVASCTAAIPEGNETGKKVLDAAIDLTAYALRVDRDTMAQVFEILSRNAPDESVMRSAMTSIMKELNEKYSKVLKDIDESIPKEEVDKMKAALSRYGTKC</sequence>
<evidence type="ECO:0000256" key="1">
    <source>
        <dbReference type="SAM" id="SignalP"/>
    </source>
</evidence>
<evidence type="ECO:0000313" key="3">
    <source>
        <dbReference type="RefSeq" id="XP_003737076.1"/>
    </source>
</evidence>
<proteinExistence type="predicted"/>
<name>A0AAJ6QLS9_9ACAR</name>
<organism evidence="2 3">
    <name type="scientific">Galendromus occidentalis</name>
    <name type="common">western predatory mite</name>
    <dbReference type="NCBI Taxonomy" id="34638"/>
    <lineage>
        <taxon>Eukaryota</taxon>
        <taxon>Metazoa</taxon>
        <taxon>Ecdysozoa</taxon>
        <taxon>Arthropoda</taxon>
        <taxon>Chelicerata</taxon>
        <taxon>Arachnida</taxon>
        <taxon>Acari</taxon>
        <taxon>Parasitiformes</taxon>
        <taxon>Mesostigmata</taxon>
        <taxon>Gamasina</taxon>
        <taxon>Phytoseioidea</taxon>
        <taxon>Phytoseiidae</taxon>
        <taxon>Typhlodrominae</taxon>
        <taxon>Galendromus</taxon>
    </lineage>
</organism>
<keyword evidence="2" id="KW-1185">Reference proteome</keyword>